<evidence type="ECO:0000313" key="3">
    <source>
        <dbReference type="Proteomes" id="UP000437748"/>
    </source>
</evidence>
<protein>
    <submittedName>
        <fullName evidence="2">Uncharacterized protein</fullName>
    </submittedName>
</protein>
<proteinExistence type="predicted"/>
<feature type="transmembrane region" description="Helical" evidence="1">
    <location>
        <begin position="95"/>
        <end position="118"/>
    </location>
</feature>
<evidence type="ECO:0000313" key="2">
    <source>
        <dbReference type="EMBL" id="KAB8038970.1"/>
    </source>
</evidence>
<dbReference type="OrthoDB" id="5293207at2"/>
<keyword evidence="1" id="KW-1133">Transmembrane helix</keyword>
<accession>A0A6N6VSM1</accession>
<sequence length="166" mass="20052">MIYFEIISIIIIMTHGMIMCLDEFYFHHKRKLPKWERLGHPIDTLFFFFCFLIVLFFPMTKLTVILFFILSFISSLIIVKDEFIHAKSCCIKENYLHAILFVFHPILLIILFLSWSSFTKSYFSGLENFNSIIVKNIIYFQFVTTALFFIYQIIFWNFIYKEKSKL</sequence>
<name>A0A6N6VSM1_9BACT</name>
<comment type="caution">
    <text evidence="2">The sequence shown here is derived from an EMBL/GenBank/DDBJ whole genome shotgun (WGS) entry which is preliminary data.</text>
</comment>
<organism evidence="2 3">
    <name type="scientific">Silvanigrella paludirubra</name>
    <dbReference type="NCBI Taxonomy" id="2499159"/>
    <lineage>
        <taxon>Bacteria</taxon>
        <taxon>Pseudomonadati</taxon>
        <taxon>Bdellovibrionota</taxon>
        <taxon>Oligoflexia</taxon>
        <taxon>Silvanigrellales</taxon>
        <taxon>Silvanigrellaceae</taxon>
        <taxon>Silvanigrella</taxon>
    </lineage>
</organism>
<gene>
    <name evidence="2" type="ORF">GCL60_08920</name>
</gene>
<keyword evidence="1" id="KW-0812">Transmembrane</keyword>
<dbReference type="EMBL" id="WFLM01000003">
    <property type="protein sequence ID" value="KAB8038970.1"/>
    <property type="molecule type" value="Genomic_DNA"/>
</dbReference>
<feature type="transmembrane region" description="Helical" evidence="1">
    <location>
        <begin position="63"/>
        <end position="83"/>
    </location>
</feature>
<dbReference type="RefSeq" id="WP_153420367.1">
    <property type="nucleotide sequence ID" value="NZ_WFLM01000003.1"/>
</dbReference>
<feature type="transmembrane region" description="Helical" evidence="1">
    <location>
        <begin position="138"/>
        <end position="160"/>
    </location>
</feature>
<keyword evidence="1" id="KW-0472">Membrane</keyword>
<keyword evidence="3" id="KW-1185">Reference proteome</keyword>
<feature type="transmembrane region" description="Helical" evidence="1">
    <location>
        <begin position="38"/>
        <end position="57"/>
    </location>
</feature>
<dbReference type="AlphaFoldDB" id="A0A6N6VSM1"/>
<dbReference type="Proteomes" id="UP000437748">
    <property type="component" value="Unassembled WGS sequence"/>
</dbReference>
<feature type="transmembrane region" description="Helical" evidence="1">
    <location>
        <begin position="6"/>
        <end position="26"/>
    </location>
</feature>
<reference evidence="2 3" key="1">
    <citation type="submission" date="2019-10" db="EMBL/GenBank/DDBJ databases">
        <title>New species of Slilvanegrellaceae.</title>
        <authorList>
            <person name="Pitt A."/>
            <person name="Hahn M.W."/>
        </authorList>
    </citation>
    <scope>NUCLEOTIDE SEQUENCE [LARGE SCALE GENOMIC DNA]</scope>
    <source>
        <strain evidence="2 3">SP-Ram-0.45-NSY-1</strain>
    </source>
</reference>
<evidence type="ECO:0000256" key="1">
    <source>
        <dbReference type="SAM" id="Phobius"/>
    </source>
</evidence>